<dbReference type="Proteomes" id="UP000029121">
    <property type="component" value="Unassembled WGS sequence"/>
</dbReference>
<dbReference type="Pfam" id="PF03080">
    <property type="entry name" value="Neprosin"/>
    <property type="match status" value="1"/>
</dbReference>
<proteinExistence type="predicted"/>
<evidence type="ECO:0000313" key="3">
    <source>
        <dbReference type="EMBL" id="EOA18965.1"/>
    </source>
</evidence>
<accession>R0H2U1</accession>
<dbReference type="PROSITE" id="PS52045">
    <property type="entry name" value="NEPROSIN_PEP_CD"/>
    <property type="match status" value="1"/>
</dbReference>
<gene>
    <name evidence="3" type="ORF">CARUB_v10007600mg</name>
</gene>
<dbReference type="PANTHER" id="PTHR31589">
    <property type="entry name" value="PROTEIN, PUTATIVE (DUF239)-RELATED-RELATED"/>
    <property type="match status" value="1"/>
</dbReference>
<dbReference type="STRING" id="81985.R0H2U1"/>
<dbReference type="InterPro" id="IPR004314">
    <property type="entry name" value="Neprosin"/>
</dbReference>
<protein>
    <recommendedName>
        <fullName evidence="2">Neprosin PEP catalytic domain-containing protein</fullName>
    </recommendedName>
</protein>
<dbReference type="eggNOG" id="ENOG502RY8N">
    <property type="taxonomic scope" value="Eukaryota"/>
</dbReference>
<organism evidence="3 4">
    <name type="scientific">Capsella rubella</name>
    <dbReference type="NCBI Taxonomy" id="81985"/>
    <lineage>
        <taxon>Eukaryota</taxon>
        <taxon>Viridiplantae</taxon>
        <taxon>Streptophyta</taxon>
        <taxon>Embryophyta</taxon>
        <taxon>Tracheophyta</taxon>
        <taxon>Spermatophyta</taxon>
        <taxon>Magnoliopsida</taxon>
        <taxon>eudicotyledons</taxon>
        <taxon>Gunneridae</taxon>
        <taxon>Pentapetalae</taxon>
        <taxon>rosids</taxon>
        <taxon>malvids</taxon>
        <taxon>Brassicales</taxon>
        <taxon>Brassicaceae</taxon>
        <taxon>Camelineae</taxon>
        <taxon>Capsella</taxon>
    </lineage>
</organism>
<dbReference type="InterPro" id="IPR025521">
    <property type="entry name" value="Neprosin_propep"/>
</dbReference>
<reference evidence="4" key="1">
    <citation type="journal article" date="2013" name="Nat. Genet.">
        <title>The Capsella rubella genome and the genomic consequences of rapid mating system evolution.</title>
        <authorList>
            <person name="Slotte T."/>
            <person name="Hazzouri K.M."/>
            <person name="Agren J.A."/>
            <person name="Koenig D."/>
            <person name="Maumus F."/>
            <person name="Guo Y.L."/>
            <person name="Steige K."/>
            <person name="Platts A.E."/>
            <person name="Escobar J.S."/>
            <person name="Newman L.K."/>
            <person name="Wang W."/>
            <person name="Mandakova T."/>
            <person name="Vello E."/>
            <person name="Smith L.M."/>
            <person name="Henz S.R."/>
            <person name="Steffen J."/>
            <person name="Takuno S."/>
            <person name="Brandvain Y."/>
            <person name="Coop G."/>
            <person name="Andolfatto P."/>
            <person name="Hu T.T."/>
            <person name="Blanchette M."/>
            <person name="Clark R.M."/>
            <person name="Quesneville H."/>
            <person name="Nordborg M."/>
            <person name="Gaut B.S."/>
            <person name="Lysak M.A."/>
            <person name="Jenkins J."/>
            <person name="Grimwood J."/>
            <person name="Chapman J."/>
            <person name="Prochnik S."/>
            <person name="Shu S."/>
            <person name="Rokhsar D."/>
            <person name="Schmutz J."/>
            <person name="Weigel D."/>
            <person name="Wright S.I."/>
        </authorList>
    </citation>
    <scope>NUCLEOTIDE SEQUENCE [LARGE SCALE GENOMIC DNA]</scope>
    <source>
        <strain evidence="4">cv. Monte Gargano</strain>
    </source>
</reference>
<feature type="domain" description="Neprosin PEP catalytic" evidence="2">
    <location>
        <begin position="156"/>
        <end position="397"/>
    </location>
</feature>
<sequence>MGTRGPVIWLFLMCCIFGHIIVSHNNGFVEAKRFSKFEDLEIEKRLKDINKPAVKIIKTIDGESYGCVDFFKQPTFDHPSMKNPANLNKMRQFWEEMSNQTNDGEFGYLWENGVGCPIGTVPRQIVTKEDLLRLDSLDDNHKPRASWNTTSDDPNNQHYDQHHFAVAYTKNIGKRFHGAAMGLCITAPKVEPTQFSSSRLHMQIGSGYIQIGVTVNPVLYKDDQPRTYVYTNTNGASCYNNYCRVGMDGFRPDFPLGMALKPVSVRGADVTHLRTFRLAKWKSMAVWWFEFGKKLSPVGLWPDYWFNQTYGNYIEWGGEVYSANQPSPPMGYGYYPVGSNRWDAYMQHISVVDTYFDIDFNVNYLEDFNSKGYKVRESTDPIHHGGHVIFYGGPGNI</sequence>
<evidence type="ECO:0000313" key="4">
    <source>
        <dbReference type="Proteomes" id="UP000029121"/>
    </source>
</evidence>
<dbReference type="AlphaFoldDB" id="R0H2U1"/>
<dbReference type="EMBL" id="KB870811">
    <property type="protein sequence ID" value="EOA18965.1"/>
    <property type="molecule type" value="Genomic_DNA"/>
</dbReference>
<name>R0H2U1_9BRAS</name>
<dbReference type="Pfam" id="PF14365">
    <property type="entry name" value="Neprosin_AP"/>
    <property type="match status" value="1"/>
</dbReference>
<feature type="chain" id="PRO_5004342333" description="Neprosin PEP catalytic domain-containing protein" evidence="1">
    <location>
        <begin position="32"/>
        <end position="397"/>
    </location>
</feature>
<keyword evidence="4" id="KW-1185">Reference proteome</keyword>
<dbReference type="InterPro" id="IPR053168">
    <property type="entry name" value="Glutamic_endopeptidase"/>
</dbReference>
<dbReference type="PANTHER" id="PTHR31589:SF176">
    <property type="entry name" value="NEPROSIN ACTIVATION PEPTIDE DOMAIN-CONTAINING PROTEIN-RELATED"/>
    <property type="match status" value="1"/>
</dbReference>
<dbReference type="KEGG" id="crb:17877876"/>
<evidence type="ECO:0000259" key="2">
    <source>
        <dbReference type="PROSITE" id="PS52045"/>
    </source>
</evidence>
<keyword evidence="1" id="KW-0732">Signal</keyword>
<evidence type="ECO:0000256" key="1">
    <source>
        <dbReference type="SAM" id="SignalP"/>
    </source>
</evidence>
<dbReference type="OrthoDB" id="1858978at2759"/>
<feature type="signal peptide" evidence="1">
    <location>
        <begin position="1"/>
        <end position="31"/>
    </location>
</feature>